<sequence length="210" mass="23230">MRWTDDGAPIDRYRNRLMLVARDQRLAPTGFVGIDRAGRPELLTPTTPVHRPSNALVGMEEQIDLLQHGATAVVVDDPMDAMVIEQVSRSTTKQYVGIPLCESPMSTAQARMLRRYSETDRVIVMMPTDKESRQRAVGAALDLAFFFDRIRVLSRPSGHAMNYVAQSPSGGRSMLEYLSLSKPLTGHQNGLNDNVTDHTSLGLEDPGPNL</sequence>
<feature type="compositionally biased region" description="Polar residues" evidence="1">
    <location>
        <begin position="187"/>
        <end position="199"/>
    </location>
</feature>
<reference evidence="3" key="1">
    <citation type="journal article" date="2019" name="Int. J. Syst. Evol. Microbiol.">
        <title>The Global Catalogue of Microorganisms (GCM) 10K type strain sequencing project: providing services to taxonomists for standard genome sequencing and annotation.</title>
        <authorList>
            <consortium name="The Broad Institute Genomics Platform"/>
            <consortium name="The Broad Institute Genome Sequencing Center for Infectious Disease"/>
            <person name="Wu L."/>
            <person name="Ma J."/>
        </authorList>
    </citation>
    <scope>NUCLEOTIDE SEQUENCE [LARGE SCALE GENOMIC DNA]</scope>
    <source>
        <strain evidence="3">JCM 14969</strain>
    </source>
</reference>
<feature type="region of interest" description="Disordered" evidence="1">
    <location>
        <begin position="187"/>
        <end position="210"/>
    </location>
</feature>
<name>A0ABP4Q713_9ACTN</name>
<organism evidence="2 3">
    <name type="scientific">Kribbella sancticallisti</name>
    <dbReference type="NCBI Taxonomy" id="460087"/>
    <lineage>
        <taxon>Bacteria</taxon>
        <taxon>Bacillati</taxon>
        <taxon>Actinomycetota</taxon>
        <taxon>Actinomycetes</taxon>
        <taxon>Propionibacteriales</taxon>
        <taxon>Kribbellaceae</taxon>
        <taxon>Kribbella</taxon>
    </lineage>
</organism>
<accession>A0ABP4Q713</accession>
<evidence type="ECO:0000313" key="2">
    <source>
        <dbReference type="EMBL" id="GAA1602439.1"/>
    </source>
</evidence>
<keyword evidence="3" id="KW-1185">Reference proteome</keyword>
<evidence type="ECO:0000313" key="3">
    <source>
        <dbReference type="Proteomes" id="UP001500393"/>
    </source>
</evidence>
<dbReference type="Proteomes" id="UP001500393">
    <property type="component" value="Unassembled WGS sequence"/>
</dbReference>
<gene>
    <name evidence="2" type="ORF">GCM10009789_65680</name>
</gene>
<protein>
    <submittedName>
        <fullName evidence="2">Uncharacterized protein</fullName>
    </submittedName>
</protein>
<dbReference type="SUPFAM" id="SSF56731">
    <property type="entry name" value="DNA primase core"/>
    <property type="match status" value="1"/>
</dbReference>
<evidence type="ECO:0000256" key="1">
    <source>
        <dbReference type="SAM" id="MobiDB-lite"/>
    </source>
</evidence>
<dbReference type="EMBL" id="BAAAOS010000050">
    <property type="protein sequence ID" value="GAA1602439.1"/>
    <property type="molecule type" value="Genomic_DNA"/>
</dbReference>
<proteinExistence type="predicted"/>
<comment type="caution">
    <text evidence="2">The sequence shown here is derived from an EMBL/GenBank/DDBJ whole genome shotgun (WGS) entry which is preliminary data.</text>
</comment>